<organism evidence="2 3">
    <name type="scientific">Protopolystoma xenopodis</name>
    <dbReference type="NCBI Taxonomy" id="117903"/>
    <lineage>
        <taxon>Eukaryota</taxon>
        <taxon>Metazoa</taxon>
        <taxon>Spiralia</taxon>
        <taxon>Lophotrochozoa</taxon>
        <taxon>Platyhelminthes</taxon>
        <taxon>Monogenea</taxon>
        <taxon>Polyopisthocotylea</taxon>
        <taxon>Polystomatidea</taxon>
        <taxon>Polystomatidae</taxon>
        <taxon>Protopolystoma</taxon>
    </lineage>
</organism>
<feature type="non-terminal residue" evidence="2">
    <location>
        <position position="1"/>
    </location>
</feature>
<dbReference type="AlphaFoldDB" id="A0A448X5G6"/>
<comment type="caution">
    <text evidence="2">The sequence shown here is derived from an EMBL/GenBank/DDBJ whole genome shotgun (WGS) entry which is preliminary data.</text>
</comment>
<reference evidence="2" key="1">
    <citation type="submission" date="2018-11" db="EMBL/GenBank/DDBJ databases">
        <authorList>
            <consortium name="Pathogen Informatics"/>
        </authorList>
    </citation>
    <scope>NUCLEOTIDE SEQUENCE</scope>
</reference>
<proteinExistence type="predicted"/>
<dbReference type="Proteomes" id="UP000784294">
    <property type="component" value="Unassembled WGS sequence"/>
</dbReference>
<accession>A0A448X5G6</accession>
<sequence length="253" mass="27503">MELHTYSVRAINGRHSLRKQTSALASNSRRRIHSDLPSVCSTSTAHARHPSIRNNNAVISADDEEGDEIMDEADKENATDECDEYIEDCEDCEVDRHLNSCSSPGFGVQRASMRLIGRRSAISPCACDSLSDVARKRGRPKGSSKRHNIFTSEESSLEEEDDAGEETDEEDEQHQEIIENTNIAEEGIENGIIYKYKEGTLEVGDESPRSLAASSTTSIVAGPSSANKLSGDVVLSNGESEQCLIGSPIEVGS</sequence>
<gene>
    <name evidence="2" type="ORF">PXEA_LOCUS21988</name>
</gene>
<dbReference type="EMBL" id="CAAALY010095864">
    <property type="protein sequence ID" value="VEL28548.1"/>
    <property type="molecule type" value="Genomic_DNA"/>
</dbReference>
<name>A0A448X5G6_9PLAT</name>
<protein>
    <submittedName>
        <fullName evidence="2">Uncharacterized protein</fullName>
    </submittedName>
</protein>
<evidence type="ECO:0000313" key="2">
    <source>
        <dbReference type="EMBL" id="VEL28548.1"/>
    </source>
</evidence>
<evidence type="ECO:0000313" key="3">
    <source>
        <dbReference type="Proteomes" id="UP000784294"/>
    </source>
</evidence>
<feature type="compositionally biased region" description="Basic residues" evidence="1">
    <location>
        <begin position="136"/>
        <end position="148"/>
    </location>
</feature>
<evidence type="ECO:0000256" key="1">
    <source>
        <dbReference type="SAM" id="MobiDB-lite"/>
    </source>
</evidence>
<feature type="compositionally biased region" description="Acidic residues" evidence="1">
    <location>
        <begin position="155"/>
        <end position="173"/>
    </location>
</feature>
<feature type="region of interest" description="Disordered" evidence="1">
    <location>
        <begin position="134"/>
        <end position="175"/>
    </location>
</feature>
<keyword evidence="3" id="KW-1185">Reference proteome</keyword>